<evidence type="ECO:0000313" key="3">
    <source>
        <dbReference type="Proteomes" id="UP000664534"/>
    </source>
</evidence>
<name>A0A8H3FKE9_9LECA</name>
<evidence type="ECO:0000256" key="1">
    <source>
        <dbReference type="SAM" id="MobiDB-lite"/>
    </source>
</evidence>
<reference evidence="2" key="1">
    <citation type="submission" date="2021-03" db="EMBL/GenBank/DDBJ databases">
        <authorList>
            <person name="Tagirdzhanova G."/>
        </authorList>
    </citation>
    <scope>NUCLEOTIDE SEQUENCE</scope>
</reference>
<feature type="compositionally biased region" description="Low complexity" evidence="1">
    <location>
        <begin position="30"/>
        <end position="53"/>
    </location>
</feature>
<proteinExistence type="predicted"/>
<comment type="caution">
    <text evidence="2">The sequence shown here is derived from an EMBL/GenBank/DDBJ whole genome shotgun (WGS) entry which is preliminary data.</text>
</comment>
<dbReference type="PANTHER" id="PTHR42053:SF1">
    <property type="match status" value="1"/>
</dbReference>
<feature type="compositionally biased region" description="Polar residues" evidence="1">
    <location>
        <begin position="83"/>
        <end position="92"/>
    </location>
</feature>
<keyword evidence="3" id="KW-1185">Reference proteome</keyword>
<feature type="compositionally biased region" description="Pro residues" evidence="1">
    <location>
        <begin position="1"/>
        <end position="11"/>
    </location>
</feature>
<sequence length="237" mass="25483">MPPTSPKPLPPTISTTSPTADTPKSPKPALPALKTPMTASLPSELPRSPLPGRLDIIKQEDEDIKTPITPPQAYTEFLRTLSPAVSTPSTARSPIFDRLSGKSTPITQPSSANSCLCSSQDASKTYSAPIIPPSPFMRPPNSARTPTLLRKLRIPQSPAWSPATDSPKSSALSSAHRSPFSPADWNVDGKPRYSEGPRSGTHKPVSVRQVITKTVTYTRTPITPLDPAPKGKKRRLE</sequence>
<dbReference type="AlphaFoldDB" id="A0A8H3FKE9"/>
<feature type="compositionally biased region" description="Low complexity" evidence="1">
    <location>
        <begin position="12"/>
        <end position="23"/>
    </location>
</feature>
<feature type="compositionally biased region" description="Polar residues" evidence="1">
    <location>
        <begin position="209"/>
        <end position="221"/>
    </location>
</feature>
<feature type="compositionally biased region" description="Polar residues" evidence="1">
    <location>
        <begin position="101"/>
        <end position="126"/>
    </location>
</feature>
<dbReference type="PANTHER" id="PTHR42053">
    <property type="match status" value="1"/>
</dbReference>
<dbReference type="Proteomes" id="UP000664534">
    <property type="component" value="Unassembled WGS sequence"/>
</dbReference>
<protein>
    <submittedName>
        <fullName evidence="2">Uncharacterized protein</fullName>
    </submittedName>
</protein>
<dbReference type="EMBL" id="CAJPDT010000036">
    <property type="protein sequence ID" value="CAF9924437.1"/>
    <property type="molecule type" value="Genomic_DNA"/>
</dbReference>
<organism evidence="2 3">
    <name type="scientific">Imshaugia aleurites</name>
    <dbReference type="NCBI Taxonomy" id="172621"/>
    <lineage>
        <taxon>Eukaryota</taxon>
        <taxon>Fungi</taxon>
        <taxon>Dikarya</taxon>
        <taxon>Ascomycota</taxon>
        <taxon>Pezizomycotina</taxon>
        <taxon>Lecanoromycetes</taxon>
        <taxon>OSLEUM clade</taxon>
        <taxon>Lecanoromycetidae</taxon>
        <taxon>Lecanorales</taxon>
        <taxon>Lecanorineae</taxon>
        <taxon>Parmeliaceae</taxon>
        <taxon>Imshaugia</taxon>
    </lineage>
</organism>
<dbReference type="OrthoDB" id="5405654at2759"/>
<evidence type="ECO:0000313" key="2">
    <source>
        <dbReference type="EMBL" id="CAF9924437.1"/>
    </source>
</evidence>
<feature type="region of interest" description="Disordered" evidence="1">
    <location>
        <begin position="1"/>
        <end position="53"/>
    </location>
</feature>
<feature type="region of interest" description="Disordered" evidence="1">
    <location>
        <begin position="83"/>
        <end position="237"/>
    </location>
</feature>
<accession>A0A8H3FKE9</accession>
<gene>
    <name evidence="2" type="ORF">IMSHALPRED_006195</name>
</gene>
<feature type="compositionally biased region" description="Polar residues" evidence="1">
    <location>
        <begin position="163"/>
        <end position="176"/>
    </location>
</feature>